<keyword evidence="1" id="KW-0472">Membrane</keyword>
<name>A0A381JAH1_9CLOT</name>
<feature type="transmembrane region" description="Helical" evidence="1">
    <location>
        <begin position="53"/>
        <end position="72"/>
    </location>
</feature>
<dbReference type="Proteomes" id="UP000254664">
    <property type="component" value="Unassembled WGS sequence"/>
</dbReference>
<dbReference type="OrthoDB" id="2300382at2"/>
<protein>
    <submittedName>
        <fullName evidence="2">Uncharacterized protein</fullName>
    </submittedName>
</protein>
<evidence type="ECO:0000313" key="2">
    <source>
        <dbReference type="EMBL" id="SUY48105.1"/>
    </source>
</evidence>
<sequence length="112" mass="12092">MGNLVSLEILTKKPSTSISGGSSPGVVMSFLNMGISVDNEGPEKSSIFNSYKWILILSITVGALFTFISLMFSNEILFTRALIGGLIVFICFLAAFSVGYFIKKNHSDGLDD</sequence>
<gene>
    <name evidence="2" type="ORF">NCTC9836_02480</name>
</gene>
<evidence type="ECO:0000256" key="1">
    <source>
        <dbReference type="SAM" id="Phobius"/>
    </source>
</evidence>
<accession>A0A381JAH1</accession>
<feature type="transmembrane region" description="Helical" evidence="1">
    <location>
        <begin position="78"/>
        <end position="102"/>
    </location>
</feature>
<keyword evidence="1" id="KW-1133">Transmembrane helix</keyword>
<organism evidence="2 3">
    <name type="scientific">Clostridium putrefaciens</name>
    <dbReference type="NCBI Taxonomy" id="99675"/>
    <lineage>
        <taxon>Bacteria</taxon>
        <taxon>Bacillati</taxon>
        <taxon>Bacillota</taxon>
        <taxon>Clostridia</taxon>
        <taxon>Eubacteriales</taxon>
        <taxon>Clostridiaceae</taxon>
        <taxon>Clostridium</taxon>
    </lineage>
</organism>
<keyword evidence="1" id="KW-0812">Transmembrane</keyword>
<dbReference type="AlphaFoldDB" id="A0A381JAH1"/>
<evidence type="ECO:0000313" key="3">
    <source>
        <dbReference type="Proteomes" id="UP000254664"/>
    </source>
</evidence>
<keyword evidence="3" id="KW-1185">Reference proteome</keyword>
<dbReference type="EMBL" id="UFWZ01000001">
    <property type="protein sequence ID" value="SUY48105.1"/>
    <property type="molecule type" value="Genomic_DNA"/>
</dbReference>
<reference evidence="2 3" key="1">
    <citation type="submission" date="2018-06" db="EMBL/GenBank/DDBJ databases">
        <authorList>
            <consortium name="Pathogen Informatics"/>
            <person name="Doyle S."/>
        </authorList>
    </citation>
    <scope>NUCLEOTIDE SEQUENCE [LARGE SCALE GENOMIC DNA]</scope>
    <source>
        <strain evidence="2 3">NCTC9836</strain>
    </source>
</reference>
<dbReference type="RefSeq" id="WP_115641964.1">
    <property type="nucleotide sequence ID" value="NZ_UFWZ01000001.1"/>
</dbReference>
<proteinExistence type="predicted"/>